<evidence type="ECO:0000259" key="2">
    <source>
        <dbReference type="Pfam" id="PF00288"/>
    </source>
</evidence>
<sequence length="293" mass="30733">MTDIADRPEVAPELRLVPHAFRQVFGRPAGGVWYAPGTVTLMAGHPRSLAVCARWGAIVAGERRDDGVLELASINRPAERASLWEGTVPPWAEPIAAVAEKIGVRGGATLLCSVDLPRGSGLAAATALACATALALRDLHRPDLSIEDLIAVVADSEPVFRGEAGRALGHDGDLVPFDLAESGRRLLVVDTRIRRGPPLPLVRATVLDDDLGRALTGYHRAQHRDPEQDAVVEAALAAGAHGACALVDEPGRPVVVLADASAVRPIRAAITAACSLAPRYLTVLPTGGAYRVD</sequence>
<gene>
    <name evidence="3" type="ORF">NZH93_09470</name>
</gene>
<dbReference type="Gene3D" id="3.30.230.10">
    <property type="match status" value="1"/>
</dbReference>
<accession>A0A9X2VJ73</accession>
<protein>
    <recommendedName>
        <fullName evidence="2">GHMP kinase N-terminal domain-containing protein</fullName>
    </recommendedName>
</protein>
<dbReference type="GO" id="GO:0005524">
    <property type="term" value="F:ATP binding"/>
    <property type="evidence" value="ECO:0007669"/>
    <property type="project" value="InterPro"/>
</dbReference>
<evidence type="ECO:0000313" key="4">
    <source>
        <dbReference type="Proteomes" id="UP001141259"/>
    </source>
</evidence>
<keyword evidence="1" id="KW-0418">Kinase</keyword>
<dbReference type="RefSeq" id="WP_259622595.1">
    <property type="nucleotide sequence ID" value="NZ_JANYMP010000003.1"/>
</dbReference>
<dbReference type="Proteomes" id="UP001141259">
    <property type="component" value="Unassembled WGS sequence"/>
</dbReference>
<dbReference type="InterPro" id="IPR020568">
    <property type="entry name" value="Ribosomal_Su5_D2-typ_SF"/>
</dbReference>
<dbReference type="GO" id="GO:0016301">
    <property type="term" value="F:kinase activity"/>
    <property type="evidence" value="ECO:0007669"/>
    <property type="project" value="UniProtKB-KW"/>
</dbReference>
<comment type="caution">
    <text evidence="3">The sequence shown here is derived from an EMBL/GenBank/DDBJ whole genome shotgun (WGS) entry which is preliminary data.</text>
</comment>
<proteinExistence type="predicted"/>
<dbReference type="Pfam" id="PF00288">
    <property type="entry name" value="GHMP_kinases_N"/>
    <property type="match status" value="1"/>
</dbReference>
<keyword evidence="1" id="KW-0808">Transferase</keyword>
<dbReference type="InterPro" id="IPR014721">
    <property type="entry name" value="Ribsml_uS5_D2-typ_fold_subgr"/>
</dbReference>
<evidence type="ECO:0000313" key="3">
    <source>
        <dbReference type="EMBL" id="MCS7477082.1"/>
    </source>
</evidence>
<feature type="domain" description="GHMP kinase N-terminal" evidence="2">
    <location>
        <begin position="96"/>
        <end position="164"/>
    </location>
</feature>
<dbReference type="AlphaFoldDB" id="A0A9X2VJ73"/>
<dbReference type="SUPFAM" id="SSF54211">
    <property type="entry name" value="Ribosomal protein S5 domain 2-like"/>
    <property type="match status" value="1"/>
</dbReference>
<organism evidence="3 4">
    <name type="scientific">Umezawaea endophytica</name>
    <dbReference type="NCBI Taxonomy" id="1654476"/>
    <lineage>
        <taxon>Bacteria</taxon>
        <taxon>Bacillati</taxon>
        <taxon>Actinomycetota</taxon>
        <taxon>Actinomycetes</taxon>
        <taxon>Pseudonocardiales</taxon>
        <taxon>Pseudonocardiaceae</taxon>
        <taxon>Umezawaea</taxon>
    </lineage>
</organism>
<name>A0A9X2VJ73_9PSEU</name>
<reference evidence="3" key="1">
    <citation type="submission" date="2022-08" db="EMBL/GenBank/DDBJ databases">
        <authorList>
            <person name="Tistechok S."/>
            <person name="Samborskyy M."/>
            <person name="Roman I."/>
        </authorList>
    </citation>
    <scope>NUCLEOTIDE SEQUENCE</scope>
    <source>
        <strain evidence="3">DSM 103496</strain>
    </source>
</reference>
<evidence type="ECO:0000256" key="1">
    <source>
        <dbReference type="ARBA" id="ARBA00022777"/>
    </source>
</evidence>
<dbReference type="EMBL" id="JANYMP010000003">
    <property type="protein sequence ID" value="MCS7477082.1"/>
    <property type="molecule type" value="Genomic_DNA"/>
</dbReference>
<dbReference type="InterPro" id="IPR006204">
    <property type="entry name" value="GHMP_kinase_N_dom"/>
</dbReference>
<keyword evidence="4" id="KW-1185">Reference proteome</keyword>